<name>A0A6G0VZU5_APHCR</name>
<gene>
    <name evidence="1" type="ORF">FWK35_00021883</name>
</gene>
<comment type="caution">
    <text evidence="1">The sequence shown here is derived from an EMBL/GenBank/DDBJ whole genome shotgun (WGS) entry which is preliminary data.</text>
</comment>
<accession>A0A6G0VZU5</accession>
<protein>
    <submittedName>
        <fullName evidence="1">Uncharacterized protein</fullName>
    </submittedName>
</protein>
<sequence>MHSRNYPERSDLEYKNKLKNAEKWCTEFAVELHMLTNIFYLNTLTIIKNGKKNYLIIQWPPRLLSQKNKILTLFISTKLLISVLTGDKMPLLLPPSALKYATVIIRAKVKETPNDVLINSERSEECIDLTKIITSRNNASISNFRSDYRWQSEYPWCIIDFQKNENSKKKKMTKKREILRNTSFRPNRFFDMVVIQKLITTIEIFDFLIIQILTKIHEHKNGVKNEELALKIISRSCLVTYTMMVVLYNAISKTIRSNSATATKTK</sequence>
<organism evidence="1 2">
    <name type="scientific">Aphis craccivora</name>
    <name type="common">Cowpea aphid</name>
    <dbReference type="NCBI Taxonomy" id="307492"/>
    <lineage>
        <taxon>Eukaryota</taxon>
        <taxon>Metazoa</taxon>
        <taxon>Ecdysozoa</taxon>
        <taxon>Arthropoda</taxon>
        <taxon>Hexapoda</taxon>
        <taxon>Insecta</taxon>
        <taxon>Pterygota</taxon>
        <taxon>Neoptera</taxon>
        <taxon>Paraneoptera</taxon>
        <taxon>Hemiptera</taxon>
        <taxon>Sternorrhyncha</taxon>
        <taxon>Aphidomorpha</taxon>
        <taxon>Aphidoidea</taxon>
        <taxon>Aphididae</taxon>
        <taxon>Aphidini</taxon>
        <taxon>Aphis</taxon>
        <taxon>Aphis</taxon>
    </lineage>
</organism>
<proteinExistence type="predicted"/>
<dbReference type="EMBL" id="VUJU01010057">
    <property type="protein sequence ID" value="KAF0716053.1"/>
    <property type="molecule type" value="Genomic_DNA"/>
</dbReference>
<keyword evidence="2" id="KW-1185">Reference proteome</keyword>
<evidence type="ECO:0000313" key="1">
    <source>
        <dbReference type="EMBL" id="KAF0716053.1"/>
    </source>
</evidence>
<dbReference type="AlphaFoldDB" id="A0A6G0VZU5"/>
<dbReference type="Proteomes" id="UP000478052">
    <property type="component" value="Unassembled WGS sequence"/>
</dbReference>
<evidence type="ECO:0000313" key="2">
    <source>
        <dbReference type="Proteomes" id="UP000478052"/>
    </source>
</evidence>
<reference evidence="1 2" key="1">
    <citation type="submission" date="2019-08" db="EMBL/GenBank/DDBJ databases">
        <title>Whole genome of Aphis craccivora.</title>
        <authorList>
            <person name="Voronova N.V."/>
            <person name="Shulinski R.S."/>
            <person name="Bandarenka Y.V."/>
            <person name="Zhorov D.G."/>
            <person name="Warner D."/>
        </authorList>
    </citation>
    <scope>NUCLEOTIDE SEQUENCE [LARGE SCALE GENOMIC DNA]</scope>
    <source>
        <strain evidence="1">180601</strain>
        <tissue evidence="1">Whole Body</tissue>
    </source>
</reference>